<evidence type="ECO:0000256" key="3">
    <source>
        <dbReference type="ARBA" id="ARBA00009471"/>
    </source>
</evidence>
<dbReference type="GO" id="GO:0003682">
    <property type="term" value="F:chromatin binding"/>
    <property type="evidence" value="ECO:0007669"/>
    <property type="project" value="TreeGrafter"/>
</dbReference>
<evidence type="ECO:0000256" key="5">
    <source>
        <dbReference type="ARBA" id="ARBA00022454"/>
    </source>
</evidence>
<proteinExistence type="inferred from homology"/>
<keyword evidence="6" id="KW-0963">Cytoplasm</keyword>
<comment type="caution">
    <text evidence="12">The sequence shown here is derived from an EMBL/GenBank/DDBJ whole genome shotgun (WGS) entry which is preliminary data.</text>
</comment>
<reference evidence="12 13" key="1">
    <citation type="submission" date="2020-02" db="EMBL/GenBank/DDBJ databases">
        <title>Bird 10,000 Genomes (B10K) Project - Family phase.</title>
        <authorList>
            <person name="Zhang G."/>
        </authorList>
    </citation>
    <scope>NUCLEOTIDE SEQUENCE [LARGE SCALE GENOMIC DNA]</scope>
    <source>
        <strain evidence="12">B10K-DU-013-51</strain>
        <tissue evidence="12">Mixed tissue sample</tissue>
    </source>
</reference>
<keyword evidence="5" id="KW-0158">Chromosome</keyword>
<keyword evidence="13" id="KW-1185">Reference proteome</keyword>
<keyword evidence="8" id="KW-0498">Mitosis</keyword>
<evidence type="ECO:0000256" key="4">
    <source>
        <dbReference type="ARBA" id="ARBA00016065"/>
    </source>
</evidence>
<dbReference type="GO" id="GO:0000796">
    <property type="term" value="C:condensin complex"/>
    <property type="evidence" value="ECO:0007669"/>
    <property type="project" value="InterPro"/>
</dbReference>
<protein>
    <recommendedName>
        <fullName evidence="4">Condensin complex subunit 2</fullName>
    </recommendedName>
</protein>
<dbReference type="InterPro" id="IPR022816">
    <property type="entry name" value="Condensin_barren_su2"/>
</dbReference>
<evidence type="ECO:0000256" key="7">
    <source>
        <dbReference type="ARBA" id="ARBA00022618"/>
    </source>
</evidence>
<evidence type="ECO:0000256" key="11">
    <source>
        <dbReference type="SAM" id="MobiDB-lite"/>
    </source>
</evidence>
<sequence length="59" mass="6140">QVAAGTLDASAKIYAVRVDAVHADTYRVLGGLGRDPSPSKDKHGPEQGVSLPPLTLFPV</sequence>
<evidence type="ECO:0000313" key="13">
    <source>
        <dbReference type="Proteomes" id="UP000586704"/>
    </source>
</evidence>
<gene>
    <name evidence="12" type="primary">Ncaph</name>
    <name evidence="12" type="ORF">CEYCYA_R03305</name>
</gene>
<comment type="subcellular location">
    <subcellularLocation>
        <location evidence="1">Chromosome</location>
    </subcellularLocation>
    <subcellularLocation>
        <location evidence="2">Cytoplasm</location>
    </subcellularLocation>
</comment>
<dbReference type="Proteomes" id="UP000586704">
    <property type="component" value="Unassembled WGS sequence"/>
</dbReference>
<keyword evidence="7" id="KW-0132">Cell division</keyword>
<dbReference type="PANTHER" id="PTHR13108">
    <property type="entry name" value="CONDENSIN COMPLEX SUBUNIT 2"/>
    <property type="match status" value="1"/>
</dbReference>
<dbReference type="EMBL" id="VYZU01054170">
    <property type="protein sequence ID" value="NXY87230.1"/>
    <property type="molecule type" value="Genomic_DNA"/>
</dbReference>
<keyword evidence="9" id="KW-0226">DNA condensation</keyword>
<name>A0A7L4NAY4_9AVES</name>
<keyword evidence="10" id="KW-0131">Cell cycle</keyword>
<dbReference type="OrthoDB" id="362021at2759"/>
<dbReference type="GO" id="GO:0051301">
    <property type="term" value="P:cell division"/>
    <property type="evidence" value="ECO:0007669"/>
    <property type="project" value="UniProtKB-KW"/>
</dbReference>
<evidence type="ECO:0000313" key="12">
    <source>
        <dbReference type="EMBL" id="NXY87230.1"/>
    </source>
</evidence>
<dbReference type="Pfam" id="PF05786">
    <property type="entry name" value="Cnd2"/>
    <property type="match status" value="1"/>
</dbReference>
<evidence type="ECO:0000256" key="10">
    <source>
        <dbReference type="ARBA" id="ARBA00023306"/>
    </source>
</evidence>
<comment type="similarity">
    <text evidence="3">Belongs to the CND2 (condensin subunit 2) family.</text>
</comment>
<organism evidence="12 13">
    <name type="scientific">Ceyx cyanopectus</name>
    <name type="common">Indigo-banded kingfisher</name>
    <dbReference type="NCBI Taxonomy" id="390723"/>
    <lineage>
        <taxon>Eukaryota</taxon>
        <taxon>Metazoa</taxon>
        <taxon>Chordata</taxon>
        <taxon>Craniata</taxon>
        <taxon>Vertebrata</taxon>
        <taxon>Euteleostomi</taxon>
        <taxon>Archelosauria</taxon>
        <taxon>Archosauria</taxon>
        <taxon>Dinosauria</taxon>
        <taxon>Saurischia</taxon>
        <taxon>Theropoda</taxon>
        <taxon>Coelurosauria</taxon>
        <taxon>Aves</taxon>
        <taxon>Neognathae</taxon>
        <taxon>Neoaves</taxon>
        <taxon>Telluraves</taxon>
        <taxon>Coraciimorphae</taxon>
        <taxon>Coraciiformes</taxon>
        <taxon>Alcedinidae</taxon>
        <taxon>Ceyx</taxon>
    </lineage>
</organism>
<evidence type="ECO:0000256" key="6">
    <source>
        <dbReference type="ARBA" id="ARBA00022490"/>
    </source>
</evidence>
<dbReference type="GO" id="GO:0007076">
    <property type="term" value="P:mitotic chromosome condensation"/>
    <property type="evidence" value="ECO:0007669"/>
    <property type="project" value="InterPro"/>
</dbReference>
<evidence type="ECO:0000256" key="2">
    <source>
        <dbReference type="ARBA" id="ARBA00004496"/>
    </source>
</evidence>
<dbReference type="GO" id="GO:0005737">
    <property type="term" value="C:cytoplasm"/>
    <property type="evidence" value="ECO:0007669"/>
    <property type="project" value="UniProtKB-SubCell"/>
</dbReference>
<feature type="region of interest" description="Disordered" evidence="11">
    <location>
        <begin position="30"/>
        <end position="59"/>
    </location>
</feature>
<feature type="non-terminal residue" evidence="12">
    <location>
        <position position="1"/>
    </location>
</feature>
<dbReference type="PANTHER" id="PTHR13108:SF9">
    <property type="entry name" value="CONDENSIN COMPLEX SUBUNIT 2"/>
    <property type="match status" value="1"/>
</dbReference>
<evidence type="ECO:0000256" key="1">
    <source>
        <dbReference type="ARBA" id="ARBA00004286"/>
    </source>
</evidence>
<dbReference type="AlphaFoldDB" id="A0A7L4NAY4"/>
<evidence type="ECO:0000256" key="9">
    <source>
        <dbReference type="ARBA" id="ARBA00023067"/>
    </source>
</evidence>
<feature type="non-terminal residue" evidence="12">
    <location>
        <position position="59"/>
    </location>
</feature>
<evidence type="ECO:0000256" key="8">
    <source>
        <dbReference type="ARBA" id="ARBA00022776"/>
    </source>
</evidence>
<accession>A0A7L4NAY4</accession>